<keyword evidence="4" id="KW-0479">Metal-binding</keyword>
<sequence length="198" mass="22692">MEYWCHICKRESQINEETITCSSCGSNFVELIEDEEQHPRNFVPYQPAQSIRNLLSSLLLSSLRSGTNVTDTDATMDQIIHHLMMNDTNRYGPPPASQGAISTLPSVKINQEVIKARGRLMSGFDECGERIEEDRVVLECSVCKEEFGPDEEAIDMPCQHMFHQNCLIPWLKEHNNCPVCRFELPTDDPDYEQRRGRS</sequence>
<feature type="domain" description="RING-type" evidence="9">
    <location>
        <begin position="140"/>
        <end position="181"/>
    </location>
</feature>
<dbReference type="GO" id="GO:0008270">
    <property type="term" value="F:zinc ion binding"/>
    <property type="evidence" value="ECO:0007669"/>
    <property type="project" value="UniProtKB-KW"/>
</dbReference>
<dbReference type="SUPFAM" id="SSF57850">
    <property type="entry name" value="RING/U-box"/>
    <property type="match status" value="1"/>
</dbReference>
<dbReference type="SMART" id="SM00184">
    <property type="entry name" value="RING"/>
    <property type="match status" value="1"/>
</dbReference>
<comment type="caution">
    <text evidence="10">The sequence shown here is derived from an EMBL/GenBank/DDBJ whole genome shotgun (WGS) entry which is preliminary data.</text>
</comment>
<dbReference type="InterPro" id="IPR001841">
    <property type="entry name" value="Znf_RING"/>
</dbReference>
<evidence type="ECO:0000256" key="7">
    <source>
        <dbReference type="ARBA" id="ARBA00022833"/>
    </source>
</evidence>
<comment type="catalytic activity">
    <reaction evidence="1">
        <text>S-ubiquitinyl-[E2 ubiquitin-conjugating enzyme]-L-cysteine + [acceptor protein]-L-lysine = [E2 ubiquitin-conjugating enzyme]-L-cysteine + N(6)-ubiquitinyl-[acceptor protein]-L-lysine.</text>
        <dbReference type="EC" id="2.3.2.27"/>
    </reaction>
</comment>
<dbReference type="FunFam" id="3.30.40.10:FF:000127">
    <property type="entry name" value="E3 ubiquitin-protein ligase RNF181"/>
    <property type="match status" value="1"/>
</dbReference>
<keyword evidence="3" id="KW-0808">Transferase</keyword>
<evidence type="ECO:0000256" key="2">
    <source>
        <dbReference type="ARBA" id="ARBA00012483"/>
    </source>
</evidence>
<dbReference type="Gene3D" id="3.30.40.10">
    <property type="entry name" value="Zinc/RING finger domain, C3HC4 (zinc finger)"/>
    <property type="match status" value="1"/>
</dbReference>
<organism evidence="10 11">
    <name type="scientific">Blepharisma stoltei</name>
    <dbReference type="NCBI Taxonomy" id="1481888"/>
    <lineage>
        <taxon>Eukaryota</taxon>
        <taxon>Sar</taxon>
        <taxon>Alveolata</taxon>
        <taxon>Ciliophora</taxon>
        <taxon>Postciliodesmatophora</taxon>
        <taxon>Heterotrichea</taxon>
        <taxon>Heterotrichida</taxon>
        <taxon>Blepharismidae</taxon>
        <taxon>Blepharisma</taxon>
    </lineage>
</organism>
<dbReference type="GO" id="GO:0016567">
    <property type="term" value="P:protein ubiquitination"/>
    <property type="evidence" value="ECO:0007669"/>
    <property type="project" value="UniProtKB-ARBA"/>
</dbReference>
<evidence type="ECO:0000256" key="5">
    <source>
        <dbReference type="ARBA" id="ARBA00022771"/>
    </source>
</evidence>
<keyword evidence="11" id="KW-1185">Reference proteome</keyword>
<accession>A0AAU9JQY1</accession>
<proteinExistence type="predicted"/>
<dbReference type="GO" id="GO:0005737">
    <property type="term" value="C:cytoplasm"/>
    <property type="evidence" value="ECO:0007669"/>
    <property type="project" value="TreeGrafter"/>
</dbReference>
<evidence type="ECO:0000259" key="9">
    <source>
        <dbReference type="PROSITE" id="PS50089"/>
    </source>
</evidence>
<evidence type="ECO:0000256" key="1">
    <source>
        <dbReference type="ARBA" id="ARBA00000900"/>
    </source>
</evidence>
<dbReference type="Pfam" id="PF13639">
    <property type="entry name" value="zf-RING_2"/>
    <property type="match status" value="1"/>
</dbReference>
<keyword evidence="7" id="KW-0862">Zinc</keyword>
<reference evidence="10" key="1">
    <citation type="submission" date="2021-09" db="EMBL/GenBank/DDBJ databases">
        <authorList>
            <consortium name="AG Swart"/>
            <person name="Singh M."/>
            <person name="Singh A."/>
            <person name="Seah K."/>
            <person name="Emmerich C."/>
        </authorList>
    </citation>
    <scope>NUCLEOTIDE SEQUENCE</scope>
    <source>
        <strain evidence="10">ATCC30299</strain>
    </source>
</reference>
<evidence type="ECO:0000256" key="4">
    <source>
        <dbReference type="ARBA" id="ARBA00022723"/>
    </source>
</evidence>
<evidence type="ECO:0000256" key="8">
    <source>
        <dbReference type="PROSITE-ProRule" id="PRU00175"/>
    </source>
</evidence>
<dbReference type="GO" id="GO:0061630">
    <property type="term" value="F:ubiquitin protein ligase activity"/>
    <property type="evidence" value="ECO:0007669"/>
    <property type="project" value="UniProtKB-EC"/>
</dbReference>
<dbReference type="Proteomes" id="UP001162131">
    <property type="component" value="Unassembled WGS sequence"/>
</dbReference>
<dbReference type="InterPro" id="IPR013083">
    <property type="entry name" value="Znf_RING/FYVE/PHD"/>
</dbReference>
<evidence type="ECO:0000256" key="6">
    <source>
        <dbReference type="ARBA" id="ARBA00022786"/>
    </source>
</evidence>
<keyword evidence="5 8" id="KW-0863">Zinc-finger</keyword>
<evidence type="ECO:0000313" key="10">
    <source>
        <dbReference type="EMBL" id="CAG9329642.1"/>
    </source>
</evidence>
<dbReference type="EMBL" id="CAJZBQ010000048">
    <property type="protein sequence ID" value="CAG9329642.1"/>
    <property type="molecule type" value="Genomic_DNA"/>
</dbReference>
<protein>
    <recommendedName>
        <fullName evidence="2">RING-type E3 ubiquitin transferase</fullName>
        <ecNumber evidence="2">2.3.2.27</ecNumber>
    </recommendedName>
</protein>
<evidence type="ECO:0000256" key="3">
    <source>
        <dbReference type="ARBA" id="ARBA00022679"/>
    </source>
</evidence>
<name>A0AAU9JQY1_9CILI</name>
<dbReference type="PANTHER" id="PTHR15710">
    <property type="entry name" value="E3 UBIQUITIN-PROTEIN LIGASE PRAJA"/>
    <property type="match status" value="1"/>
</dbReference>
<keyword evidence="6" id="KW-0833">Ubl conjugation pathway</keyword>
<dbReference type="AlphaFoldDB" id="A0AAU9JQY1"/>
<evidence type="ECO:0000313" key="11">
    <source>
        <dbReference type="Proteomes" id="UP001162131"/>
    </source>
</evidence>
<dbReference type="EC" id="2.3.2.27" evidence="2"/>
<dbReference type="PANTHER" id="PTHR15710:SF217">
    <property type="entry name" value="E3 UBIQUITIN-PROTEIN LIGASE RDUF2"/>
    <property type="match status" value="1"/>
</dbReference>
<gene>
    <name evidence="10" type="ORF">BSTOLATCC_MIC49269</name>
</gene>
<dbReference type="PROSITE" id="PS50089">
    <property type="entry name" value="ZF_RING_2"/>
    <property type="match status" value="1"/>
</dbReference>